<keyword evidence="2" id="KW-1185">Reference proteome</keyword>
<proteinExistence type="predicted"/>
<evidence type="ECO:0000313" key="1">
    <source>
        <dbReference type="EnsemblMetazoa" id="GPAI026299-PA"/>
    </source>
</evidence>
<dbReference type="VEuPathDB" id="VectorBase:GPAI026299"/>
<name>A0A1A9ZVG3_GLOPL</name>
<organism evidence="1 2">
    <name type="scientific">Glossina pallidipes</name>
    <name type="common">Tsetse fly</name>
    <dbReference type="NCBI Taxonomy" id="7398"/>
    <lineage>
        <taxon>Eukaryota</taxon>
        <taxon>Metazoa</taxon>
        <taxon>Ecdysozoa</taxon>
        <taxon>Arthropoda</taxon>
        <taxon>Hexapoda</taxon>
        <taxon>Insecta</taxon>
        <taxon>Pterygota</taxon>
        <taxon>Neoptera</taxon>
        <taxon>Endopterygota</taxon>
        <taxon>Diptera</taxon>
        <taxon>Brachycera</taxon>
        <taxon>Muscomorpha</taxon>
        <taxon>Hippoboscoidea</taxon>
        <taxon>Glossinidae</taxon>
        <taxon>Glossina</taxon>
    </lineage>
</organism>
<accession>A0A1A9ZVG3</accession>
<reference evidence="1" key="2">
    <citation type="submission" date="2020-05" db="UniProtKB">
        <authorList>
            <consortium name="EnsemblMetazoa"/>
        </authorList>
    </citation>
    <scope>IDENTIFICATION</scope>
    <source>
        <strain evidence="1">IAEA</strain>
    </source>
</reference>
<evidence type="ECO:0000313" key="2">
    <source>
        <dbReference type="Proteomes" id="UP000092445"/>
    </source>
</evidence>
<sequence>MLYNIYYKQADKLQTLYNQADFSKNERIFEWVGNNPSAFVLERPDSFVKGLFLKTDNLQNLKKKTDFALFYLQHSKFENPDYESDDLHDEVKAATTATPTFVDKKPGEEEEELNAIEGVMVLSECNNK</sequence>
<dbReference type="Proteomes" id="UP000092445">
    <property type="component" value="Unassembled WGS sequence"/>
</dbReference>
<reference evidence="2" key="1">
    <citation type="submission" date="2014-03" db="EMBL/GenBank/DDBJ databases">
        <authorList>
            <person name="Aksoy S."/>
            <person name="Warren W."/>
            <person name="Wilson R.K."/>
        </authorList>
    </citation>
    <scope>NUCLEOTIDE SEQUENCE [LARGE SCALE GENOMIC DNA]</scope>
    <source>
        <strain evidence="2">IAEA</strain>
    </source>
</reference>
<dbReference type="EnsemblMetazoa" id="GPAI026299-RA">
    <property type="protein sequence ID" value="GPAI026299-PA"/>
    <property type="gene ID" value="GPAI026299"/>
</dbReference>
<protein>
    <submittedName>
        <fullName evidence="1">Uncharacterized protein</fullName>
    </submittedName>
</protein>
<dbReference type="AlphaFoldDB" id="A0A1A9ZVG3"/>